<sequence length="20" mass="2140">GGGGGGFNRGMNRVPYRQLF</sequence>
<dbReference type="Proteomes" id="UP000663845">
    <property type="component" value="Unassembled WGS sequence"/>
</dbReference>
<name>A0A815XVD0_9BILA</name>
<protein>
    <submittedName>
        <fullName evidence="2">Uncharacterized protein</fullName>
    </submittedName>
</protein>
<accession>A0A815XVD0</accession>
<reference evidence="2" key="1">
    <citation type="submission" date="2021-02" db="EMBL/GenBank/DDBJ databases">
        <authorList>
            <person name="Nowell W R."/>
        </authorList>
    </citation>
    <scope>NUCLEOTIDE SEQUENCE</scope>
</reference>
<gene>
    <name evidence="2" type="ORF">JYZ213_LOCUS46946</name>
</gene>
<feature type="non-terminal residue" evidence="2">
    <location>
        <position position="1"/>
    </location>
</feature>
<evidence type="ECO:0000313" key="2">
    <source>
        <dbReference type="EMBL" id="CAF1562239.1"/>
    </source>
</evidence>
<organism evidence="2 3">
    <name type="scientific">Adineta steineri</name>
    <dbReference type="NCBI Taxonomy" id="433720"/>
    <lineage>
        <taxon>Eukaryota</taxon>
        <taxon>Metazoa</taxon>
        <taxon>Spiralia</taxon>
        <taxon>Gnathifera</taxon>
        <taxon>Rotifera</taxon>
        <taxon>Eurotatoria</taxon>
        <taxon>Bdelloidea</taxon>
        <taxon>Adinetida</taxon>
        <taxon>Adinetidae</taxon>
        <taxon>Adineta</taxon>
    </lineage>
</organism>
<feature type="region of interest" description="Disordered" evidence="1">
    <location>
        <begin position="1"/>
        <end position="20"/>
    </location>
</feature>
<evidence type="ECO:0000313" key="3">
    <source>
        <dbReference type="Proteomes" id="UP000663845"/>
    </source>
</evidence>
<dbReference type="AlphaFoldDB" id="A0A815XVD0"/>
<dbReference type="EMBL" id="CAJNOG010006782">
    <property type="protein sequence ID" value="CAF1562239.1"/>
    <property type="molecule type" value="Genomic_DNA"/>
</dbReference>
<comment type="caution">
    <text evidence="2">The sequence shown here is derived from an EMBL/GenBank/DDBJ whole genome shotgun (WGS) entry which is preliminary data.</text>
</comment>
<evidence type="ECO:0000256" key="1">
    <source>
        <dbReference type="SAM" id="MobiDB-lite"/>
    </source>
</evidence>
<proteinExistence type="predicted"/>